<gene>
    <name evidence="10" type="primary">asnB</name>
    <name evidence="11" type="ORF">DW191_05835</name>
    <name evidence="10" type="ORF">DW986_13255</name>
</gene>
<dbReference type="InterPro" id="IPR029055">
    <property type="entry name" value="Ntn_hydrolases_N"/>
</dbReference>
<keyword evidence="5 8" id="KW-0067">ATP-binding</keyword>
<dbReference type="GO" id="GO:0006529">
    <property type="term" value="P:asparagine biosynthetic process"/>
    <property type="evidence" value="ECO:0007669"/>
    <property type="project" value="InterPro"/>
</dbReference>
<evidence type="ECO:0000256" key="6">
    <source>
        <dbReference type="ARBA" id="ARBA00022962"/>
    </source>
</evidence>
<dbReference type="Proteomes" id="UP000283732">
    <property type="component" value="Unassembled WGS sequence"/>
</dbReference>
<name>A0A3R5ZR15_9BACT</name>
<protein>
    <recommendedName>
        <fullName evidence="3">asparagine synthase (glutamine-hydrolyzing)</fullName>
        <ecNumber evidence="3">6.3.5.4</ecNumber>
    </recommendedName>
</protein>
<evidence type="ECO:0000313" key="10">
    <source>
        <dbReference type="EMBL" id="RGZ46021.1"/>
    </source>
</evidence>
<dbReference type="SUPFAM" id="SSF56235">
    <property type="entry name" value="N-terminal nucleophile aminohydrolases (Ntn hydrolases)"/>
    <property type="match status" value="1"/>
</dbReference>
<evidence type="ECO:0000256" key="4">
    <source>
        <dbReference type="ARBA" id="ARBA00022741"/>
    </source>
</evidence>
<organism evidence="10 13">
    <name type="scientific">Parabacteroides merdae</name>
    <dbReference type="NCBI Taxonomy" id="46503"/>
    <lineage>
        <taxon>Bacteria</taxon>
        <taxon>Pseudomonadati</taxon>
        <taxon>Bacteroidota</taxon>
        <taxon>Bacteroidia</taxon>
        <taxon>Bacteroidales</taxon>
        <taxon>Tannerellaceae</taxon>
        <taxon>Parabacteroides</taxon>
    </lineage>
</organism>
<sequence>MCGFAAILSSSGESRYEEICKMSSSISHRGPDDEGYCLINDINNIYPVGGKDTHWDSEFLSVPYYPISEYQLLTKSSYKIILGHRRLSILDLSPLGHMPMSYGNNRYWITYNGEIYNYLEIKLELEALGHTFVSNTDTEVILASYVQWGIDCLDHFNGMWSFIIYDVESEDVFISRDRFGIKPFYYWHSPNGNWYFGSEIKEFVSLDSWTAKLNPQRAWDYLAYSLTDHTEETMYQGVFQLQCGHYALFNINRIPVDAQGRLKTMKWYNLPFVPFEGTYEEAVDIFKDLFLDSIKLHLRSDVEVGSALSGGVDSSSIVCVIDQLLKRSGGKQKTFSSCSLDNRYDESSWMKEVIDCTSVEPHYVYPQLADFYKQTEDIIWHQEEPYQSQSAFLGYNVFKCAKESGVSVLLNGQGADEYLGGYGQFTGPRYASLIKNFHFYTLWSDYCSLKKNETIDRRRIIRQTVVNMLPESYTAYLEKKIWKSRTTNLFDLEKLGASHIHHKEIIPVGNRSIQNIITHALFKFTLPRLLRWEDRNSMAFSVEARVPFLDYRLIEFIYSLPSSFWDKNGVTKRILRDSMSGIIPDKIRDRKDKKGFITPEERWIKEDATSFFRKKVEEAVDGTMGIIKPGVLSYFDSVVSGKVPFDYTYWRIILFSEWMKKFNIAK</sequence>
<proteinExistence type="inferred from homology"/>
<evidence type="ECO:0000256" key="7">
    <source>
        <dbReference type="ARBA" id="ARBA00048741"/>
    </source>
</evidence>
<dbReference type="Pfam" id="PF13537">
    <property type="entry name" value="GATase_7"/>
    <property type="match status" value="1"/>
</dbReference>
<evidence type="ECO:0000259" key="9">
    <source>
        <dbReference type="PROSITE" id="PS51278"/>
    </source>
</evidence>
<dbReference type="SUPFAM" id="SSF52402">
    <property type="entry name" value="Adenine nucleotide alpha hydrolases-like"/>
    <property type="match status" value="1"/>
</dbReference>
<dbReference type="InterPro" id="IPR051786">
    <property type="entry name" value="ASN_synthetase/amidase"/>
</dbReference>
<dbReference type="Pfam" id="PF00733">
    <property type="entry name" value="Asn_synthase"/>
    <property type="match status" value="1"/>
</dbReference>
<dbReference type="EC" id="6.3.5.4" evidence="3"/>
<evidence type="ECO:0000256" key="8">
    <source>
        <dbReference type="PIRSR" id="PIRSR001589-2"/>
    </source>
</evidence>
<dbReference type="EMBL" id="QSEF01000019">
    <property type="protein sequence ID" value="RGZ46021.1"/>
    <property type="molecule type" value="Genomic_DNA"/>
</dbReference>
<dbReference type="PANTHER" id="PTHR43284:SF1">
    <property type="entry name" value="ASPARAGINE SYNTHETASE"/>
    <property type="match status" value="1"/>
</dbReference>
<keyword evidence="6" id="KW-0315">Glutamine amidotransferase</keyword>
<dbReference type="NCBIfam" id="TIGR01536">
    <property type="entry name" value="asn_synth_AEB"/>
    <property type="match status" value="1"/>
</dbReference>
<dbReference type="Gene3D" id="3.40.50.620">
    <property type="entry name" value="HUPs"/>
    <property type="match status" value="1"/>
</dbReference>
<dbReference type="EMBL" id="QRKC01000001">
    <property type="protein sequence ID" value="RHH80596.1"/>
    <property type="molecule type" value="Genomic_DNA"/>
</dbReference>
<evidence type="ECO:0000256" key="1">
    <source>
        <dbReference type="ARBA" id="ARBA00005187"/>
    </source>
</evidence>
<evidence type="ECO:0000256" key="3">
    <source>
        <dbReference type="ARBA" id="ARBA00012737"/>
    </source>
</evidence>
<evidence type="ECO:0000313" key="12">
    <source>
        <dbReference type="Proteomes" id="UP000283732"/>
    </source>
</evidence>
<comment type="similarity">
    <text evidence="2">Belongs to the asparagine synthetase family.</text>
</comment>
<comment type="caution">
    <text evidence="10">The sequence shown here is derived from an EMBL/GenBank/DDBJ whole genome shotgun (WGS) entry which is preliminary data.</text>
</comment>
<dbReference type="InterPro" id="IPR033738">
    <property type="entry name" value="AsnB_N"/>
</dbReference>
<evidence type="ECO:0000313" key="11">
    <source>
        <dbReference type="EMBL" id="RHH80596.1"/>
    </source>
</evidence>
<dbReference type="PROSITE" id="PS51278">
    <property type="entry name" value="GATASE_TYPE_2"/>
    <property type="match status" value="1"/>
</dbReference>
<comment type="catalytic activity">
    <reaction evidence="7">
        <text>L-aspartate + L-glutamine + ATP + H2O = L-asparagine + L-glutamate + AMP + diphosphate + H(+)</text>
        <dbReference type="Rhea" id="RHEA:12228"/>
        <dbReference type="ChEBI" id="CHEBI:15377"/>
        <dbReference type="ChEBI" id="CHEBI:15378"/>
        <dbReference type="ChEBI" id="CHEBI:29985"/>
        <dbReference type="ChEBI" id="CHEBI:29991"/>
        <dbReference type="ChEBI" id="CHEBI:30616"/>
        <dbReference type="ChEBI" id="CHEBI:33019"/>
        <dbReference type="ChEBI" id="CHEBI:58048"/>
        <dbReference type="ChEBI" id="CHEBI:58359"/>
        <dbReference type="ChEBI" id="CHEBI:456215"/>
        <dbReference type="EC" id="6.3.5.4"/>
    </reaction>
</comment>
<dbReference type="Gene3D" id="3.60.20.10">
    <property type="entry name" value="Glutamine Phosphoribosylpyrophosphate, subunit 1, domain 1"/>
    <property type="match status" value="1"/>
</dbReference>
<dbReference type="InterPro" id="IPR006426">
    <property type="entry name" value="Asn_synth_AEB"/>
</dbReference>
<dbReference type="InterPro" id="IPR014729">
    <property type="entry name" value="Rossmann-like_a/b/a_fold"/>
</dbReference>
<dbReference type="PANTHER" id="PTHR43284">
    <property type="entry name" value="ASPARAGINE SYNTHETASE (GLUTAMINE-HYDROLYZING)"/>
    <property type="match status" value="1"/>
</dbReference>
<dbReference type="InterPro" id="IPR001962">
    <property type="entry name" value="Asn_synthase"/>
</dbReference>
<dbReference type="CDD" id="cd00712">
    <property type="entry name" value="AsnB"/>
    <property type="match status" value="1"/>
</dbReference>
<dbReference type="CDD" id="cd01991">
    <property type="entry name" value="Asn_synthase_B_C"/>
    <property type="match status" value="1"/>
</dbReference>
<reference evidence="12 13" key="1">
    <citation type="submission" date="2018-08" db="EMBL/GenBank/DDBJ databases">
        <title>A genome reference for cultivated species of the human gut microbiota.</title>
        <authorList>
            <person name="Zou Y."/>
            <person name="Xue W."/>
            <person name="Luo G."/>
        </authorList>
    </citation>
    <scope>NUCLEOTIDE SEQUENCE [LARGE SCALE GENOMIC DNA]</scope>
    <source>
        <strain evidence="11 12">AM16-50</strain>
        <strain evidence="10 13">AM50-15</strain>
    </source>
</reference>
<dbReference type="GO" id="GO:0004066">
    <property type="term" value="F:asparagine synthase (glutamine-hydrolyzing) activity"/>
    <property type="evidence" value="ECO:0007669"/>
    <property type="project" value="UniProtKB-EC"/>
</dbReference>
<dbReference type="GO" id="GO:0005829">
    <property type="term" value="C:cytosol"/>
    <property type="evidence" value="ECO:0007669"/>
    <property type="project" value="TreeGrafter"/>
</dbReference>
<keyword evidence="10" id="KW-0436">Ligase</keyword>
<feature type="domain" description="Glutamine amidotransferase type-2" evidence="9">
    <location>
        <begin position="2"/>
        <end position="252"/>
    </location>
</feature>
<dbReference type="Proteomes" id="UP000285173">
    <property type="component" value="Unassembled WGS sequence"/>
</dbReference>
<accession>A0A3R5ZR15</accession>
<feature type="binding site" evidence="8">
    <location>
        <position position="137"/>
    </location>
    <ligand>
        <name>L-glutamine</name>
        <dbReference type="ChEBI" id="CHEBI:58359"/>
    </ligand>
</feature>
<dbReference type="InterPro" id="IPR017932">
    <property type="entry name" value="GATase_2_dom"/>
</dbReference>
<dbReference type="PIRSF" id="PIRSF001589">
    <property type="entry name" value="Asn_synthetase_glu-h"/>
    <property type="match status" value="1"/>
</dbReference>
<dbReference type="GO" id="GO:0005524">
    <property type="term" value="F:ATP binding"/>
    <property type="evidence" value="ECO:0007669"/>
    <property type="project" value="UniProtKB-KW"/>
</dbReference>
<comment type="pathway">
    <text evidence="1">Amino-acid biosynthesis; L-asparagine biosynthesis; L-asparagine from L-aspartate (L-Gln route): step 1/1.</text>
</comment>
<evidence type="ECO:0000256" key="2">
    <source>
        <dbReference type="ARBA" id="ARBA00005752"/>
    </source>
</evidence>
<dbReference type="RefSeq" id="WP_122203379.1">
    <property type="nucleotide sequence ID" value="NZ_QRKC01000001.1"/>
</dbReference>
<evidence type="ECO:0000256" key="5">
    <source>
        <dbReference type="ARBA" id="ARBA00022840"/>
    </source>
</evidence>
<keyword evidence="4 8" id="KW-0547">Nucleotide-binding</keyword>
<dbReference type="AlphaFoldDB" id="A0A3R5ZR15"/>
<evidence type="ECO:0000313" key="13">
    <source>
        <dbReference type="Proteomes" id="UP000285173"/>
    </source>
</evidence>